<dbReference type="PANTHER" id="PTHR43133">
    <property type="entry name" value="RNA POLYMERASE ECF-TYPE SIGMA FACTO"/>
    <property type="match status" value="1"/>
</dbReference>
<comment type="similarity">
    <text evidence="1">Belongs to the sigma-70 factor family. ECF subfamily.</text>
</comment>
<proteinExistence type="inferred from homology"/>
<dbReference type="Pfam" id="PF08281">
    <property type="entry name" value="Sigma70_r4_2"/>
    <property type="match status" value="1"/>
</dbReference>
<dbReference type="InterPro" id="IPR013324">
    <property type="entry name" value="RNA_pol_sigma_r3/r4-like"/>
</dbReference>
<dbReference type="GO" id="GO:0003677">
    <property type="term" value="F:DNA binding"/>
    <property type="evidence" value="ECO:0007669"/>
    <property type="project" value="InterPro"/>
</dbReference>
<feature type="domain" description="RNA polymerase sigma-70 region 2" evidence="5">
    <location>
        <begin position="27"/>
        <end position="85"/>
    </location>
</feature>
<dbReference type="InterPro" id="IPR007627">
    <property type="entry name" value="RNA_pol_sigma70_r2"/>
</dbReference>
<dbReference type="AlphaFoldDB" id="A0A1I2C737"/>
<sequence length="208" mass="24689">MNGKEEIPMSLVWNQMKAGNEQGLSDLFTRLYPDLYLYGMKIFNLPDLVKDSIQDVFVRVWEKRKTLGEVLNPKAYLITALRRKLFENKERYFAADAEILTKISEKQAFSFVENEFTEIPEISEKLRESLIATINDLPERQRELVFLRFYYNLKYLEIADILNVKEQTVKNLMQRTMGSLSSKLDRKQWERMDDLDGLLFTFFVFVKK</sequence>
<dbReference type="NCBIfam" id="TIGR02937">
    <property type="entry name" value="sigma70-ECF"/>
    <property type="match status" value="1"/>
</dbReference>
<evidence type="ECO:0000256" key="4">
    <source>
        <dbReference type="ARBA" id="ARBA00023163"/>
    </source>
</evidence>
<keyword evidence="8" id="KW-1185">Reference proteome</keyword>
<evidence type="ECO:0000259" key="5">
    <source>
        <dbReference type="Pfam" id="PF04542"/>
    </source>
</evidence>
<dbReference type="PANTHER" id="PTHR43133:SF46">
    <property type="entry name" value="RNA POLYMERASE SIGMA-70 FACTOR ECF SUBFAMILY"/>
    <property type="match status" value="1"/>
</dbReference>
<dbReference type="InterPro" id="IPR014284">
    <property type="entry name" value="RNA_pol_sigma-70_dom"/>
</dbReference>
<evidence type="ECO:0000313" key="7">
    <source>
        <dbReference type="EMBL" id="SFE64117.1"/>
    </source>
</evidence>
<dbReference type="InterPro" id="IPR036388">
    <property type="entry name" value="WH-like_DNA-bd_sf"/>
</dbReference>
<dbReference type="GO" id="GO:0006352">
    <property type="term" value="P:DNA-templated transcription initiation"/>
    <property type="evidence" value="ECO:0007669"/>
    <property type="project" value="InterPro"/>
</dbReference>
<accession>A0A1I2C737</accession>
<dbReference type="InterPro" id="IPR013249">
    <property type="entry name" value="RNA_pol_sigma70_r4_t2"/>
</dbReference>
<gene>
    <name evidence="7" type="ORF">SAMN05216283_101627</name>
</gene>
<dbReference type="InterPro" id="IPR039425">
    <property type="entry name" value="RNA_pol_sigma-70-like"/>
</dbReference>
<dbReference type="Gene3D" id="1.10.1740.10">
    <property type="match status" value="1"/>
</dbReference>
<name>A0A1I2C737_9BACT</name>
<evidence type="ECO:0000259" key="6">
    <source>
        <dbReference type="Pfam" id="PF08281"/>
    </source>
</evidence>
<keyword evidence="2" id="KW-0805">Transcription regulation</keyword>
<dbReference type="InterPro" id="IPR013325">
    <property type="entry name" value="RNA_pol_sigma_r2"/>
</dbReference>
<dbReference type="CDD" id="cd06171">
    <property type="entry name" value="Sigma70_r4"/>
    <property type="match status" value="1"/>
</dbReference>
<evidence type="ECO:0000256" key="1">
    <source>
        <dbReference type="ARBA" id="ARBA00010641"/>
    </source>
</evidence>
<evidence type="ECO:0000256" key="2">
    <source>
        <dbReference type="ARBA" id="ARBA00023015"/>
    </source>
</evidence>
<dbReference type="Gene3D" id="1.10.10.10">
    <property type="entry name" value="Winged helix-like DNA-binding domain superfamily/Winged helix DNA-binding domain"/>
    <property type="match status" value="1"/>
</dbReference>
<reference evidence="7 8" key="1">
    <citation type="submission" date="2016-10" db="EMBL/GenBank/DDBJ databases">
        <authorList>
            <person name="de Groot N.N."/>
        </authorList>
    </citation>
    <scope>NUCLEOTIDE SEQUENCE [LARGE SCALE GENOMIC DNA]</scope>
    <source>
        <strain evidence="7 8">CGMCC 1.9156</strain>
    </source>
</reference>
<evidence type="ECO:0000313" key="8">
    <source>
        <dbReference type="Proteomes" id="UP000198964"/>
    </source>
</evidence>
<organism evidence="7 8">
    <name type="scientific">Sunxiuqinia elliptica</name>
    <dbReference type="NCBI Taxonomy" id="655355"/>
    <lineage>
        <taxon>Bacteria</taxon>
        <taxon>Pseudomonadati</taxon>
        <taxon>Bacteroidota</taxon>
        <taxon>Bacteroidia</taxon>
        <taxon>Marinilabiliales</taxon>
        <taxon>Prolixibacteraceae</taxon>
        <taxon>Sunxiuqinia</taxon>
    </lineage>
</organism>
<dbReference type="STRING" id="655355.SAMN05216283_101627"/>
<dbReference type="Proteomes" id="UP000198964">
    <property type="component" value="Unassembled WGS sequence"/>
</dbReference>
<dbReference type="Pfam" id="PF04542">
    <property type="entry name" value="Sigma70_r2"/>
    <property type="match status" value="1"/>
</dbReference>
<protein>
    <submittedName>
        <fullName evidence="7">RNA polymerase sigma-70 factor, ECF subfamily</fullName>
    </submittedName>
</protein>
<dbReference type="EMBL" id="FONW01000001">
    <property type="protein sequence ID" value="SFE64117.1"/>
    <property type="molecule type" value="Genomic_DNA"/>
</dbReference>
<dbReference type="RefSeq" id="WP_093918348.1">
    <property type="nucleotide sequence ID" value="NZ_FONW01000001.1"/>
</dbReference>
<dbReference type="SUPFAM" id="SSF88946">
    <property type="entry name" value="Sigma2 domain of RNA polymerase sigma factors"/>
    <property type="match status" value="1"/>
</dbReference>
<dbReference type="SUPFAM" id="SSF88659">
    <property type="entry name" value="Sigma3 and sigma4 domains of RNA polymerase sigma factors"/>
    <property type="match status" value="1"/>
</dbReference>
<keyword evidence="3" id="KW-0731">Sigma factor</keyword>
<feature type="domain" description="RNA polymerase sigma factor 70 region 4 type 2" evidence="6">
    <location>
        <begin position="128"/>
        <end position="177"/>
    </location>
</feature>
<dbReference type="GO" id="GO:0016987">
    <property type="term" value="F:sigma factor activity"/>
    <property type="evidence" value="ECO:0007669"/>
    <property type="project" value="UniProtKB-KW"/>
</dbReference>
<evidence type="ECO:0000256" key="3">
    <source>
        <dbReference type="ARBA" id="ARBA00023082"/>
    </source>
</evidence>
<keyword evidence="4" id="KW-0804">Transcription</keyword>